<protein>
    <submittedName>
        <fullName evidence="1">Uncharacterized protein</fullName>
    </submittedName>
</protein>
<evidence type="ECO:0000313" key="2">
    <source>
        <dbReference type="Proteomes" id="UP000565579"/>
    </source>
</evidence>
<gene>
    <name evidence="1" type="ORF">HD593_003629</name>
</gene>
<sequence>MILERWLARLYTSFKSRIVPDTGVTVINPFEPTA</sequence>
<keyword evidence="2" id="KW-1185">Reference proteome</keyword>
<organism evidence="1 2">
    <name type="scientific">Nonomuraea rubra</name>
    <dbReference type="NCBI Taxonomy" id="46180"/>
    <lineage>
        <taxon>Bacteria</taxon>
        <taxon>Bacillati</taxon>
        <taxon>Actinomycetota</taxon>
        <taxon>Actinomycetes</taxon>
        <taxon>Streptosporangiales</taxon>
        <taxon>Streptosporangiaceae</taxon>
        <taxon>Nonomuraea</taxon>
    </lineage>
</organism>
<dbReference type="AlphaFoldDB" id="A0A7X0TZ21"/>
<dbReference type="Proteomes" id="UP000565579">
    <property type="component" value="Unassembled WGS sequence"/>
</dbReference>
<evidence type="ECO:0000313" key="1">
    <source>
        <dbReference type="EMBL" id="MBB6548834.1"/>
    </source>
</evidence>
<reference evidence="1 2" key="1">
    <citation type="submission" date="2020-08" db="EMBL/GenBank/DDBJ databases">
        <title>Sequencing the genomes of 1000 actinobacteria strains.</title>
        <authorList>
            <person name="Klenk H.-P."/>
        </authorList>
    </citation>
    <scope>NUCLEOTIDE SEQUENCE [LARGE SCALE GENOMIC DNA]</scope>
    <source>
        <strain evidence="1 2">DSM 43768</strain>
    </source>
</reference>
<name>A0A7X0TZ21_9ACTN</name>
<accession>A0A7X0TZ21</accession>
<proteinExistence type="predicted"/>
<dbReference type="EMBL" id="JACHMI010000001">
    <property type="protein sequence ID" value="MBB6548834.1"/>
    <property type="molecule type" value="Genomic_DNA"/>
</dbReference>
<comment type="caution">
    <text evidence="1">The sequence shown here is derived from an EMBL/GenBank/DDBJ whole genome shotgun (WGS) entry which is preliminary data.</text>
</comment>